<comment type="caution">
    <text evidence="8">The sequence shown here is derived from an EMBL/GenBank/DDBJ whole genome shotgun (WGS) entry which is preliminary data.</text>
</comment>
<protein>
    <recommendedName>
        <fullName evidence="7">C2H2-type domain-containing protein</fullName>
    </recommendedName>
</protein>
<name>A0ABQ8F3Q4_9FUNG</name>
<accession>A0ABQ8F3Q4</accession>
<dbReference type="Proteomes" id="UP001648503">
    <property type="component" value="Unassembled WGS sequence"/>
</dbReference>
<keyword evidence="9" id="KW-1185">Reference proteome</keyword>
<dbReference type="SMART" id="SM00355">
    <property type="entry name" value="ZnF_C2H2"/>
    <property type="match status" value="4"/>
</dbReference>
<evidence type="ECO:0000256" key="6">
    <source>
        <dbReference type="SAM" id="MobiDB-lite"/>
    </source>
</evidence>
<evidence type="ECO:0000259" key="7">
    <source>
        <dbReference type="PROSITE" id="PS50157"/>
    </source>
</evidence>
<keyword evidence="2 5" id="KW-0863">Zinc-finger</keyword>
<feature type="compositionally biased region" description="Polar residues" evidence="6">
    <location>
        <begin position="11"/>
        <end position="23"/>
    </location>
</feature>
<sequence length="473" mass="55028">MSVPYIADQCTSTPISSLQQSSDVPLASHGLSNTKTNTLTDQGNPNDDDDEDDNNDDDDYGESLPARLRPLVFWSRSVFVCPWPGCRPPENRPTKDPMCALDHLQRTHSLYIHNLPHVMPFLDDYIKYWADQVDTHGISILDPFMVGNRYYLGKSTLNGSEQDRDSSVRSTFRQHTLQAVLRIQEQERAHDAHLQRQCLFCKQVPQNRADLFSHMFHEHGFGIGLADNLVYVNEFLDTLHRHLTALECIHCERTFKSNIVLRKHMRKKKHFKINPRNQFYDRYYLINYTEPDAVAYKDEEDESQELNDWEDWNEDGAEEPTMCLFEETVLPSVEATHEHMKIHHGFDLRELAVSQKLSFHDIIRLINYIRSQTFQCACFTCGVSFETTTELETHFIKECHFELPLRSLPFWTNARFLLPFYENDPLLTLDVFEDDMDQSHLDSDSVCQVQPESHEHILCLMAKSAIKDLAIDN</sequence>
<dbReference type="Pfam" id="PF12756">
    <property type="entry name" value="zf-C2H2_2"/>
    <property type="match status" value="2"/>
</dbReference>
<keyword evidence="1" id="KW-0479">Metal-binding</keyword>
<evidence type="ECO:0000256" key="2">
    <source>
        <dbReference type="ARBA" id="ARBA00022771"/>
    </source>
</evidence>
<evidence type="ECO:0000256" key="5">
    <source>
        <dbReference type="PROSITE-ProRule" id="PRU00042"/>
    </source>
</evidence>
<evidence type="ECO:0000256" key="4">
    <source>
        <dbReference type="ARBA" id="ARBA00034119"/>
    </source>
</evidence>
<evidence type="ECO:0000256" key="3">
    <source>
        <dbReference type="ARBA" id="ARBA00022833"/>
    </source>
</evidence>
<feature type="compositionally biased region" description="Acidic residues" evidence="6">
    <location>
        <begin position="46"/>
        <end position="61"/>
    </location>
</feature>
<dbReference type="PANTHER" id="PTHR13267:SF3">
    <property type="entry name" value="ZINC FINGER PROTEIN 277"/>
    <property type="match status" value="1"/>
</dbReference>
<dbReference type="EMBL" id="JAFCIX010000438">
    <property type="protein sequence ID" value="KAH6590021.1"/>
    <property type="molecule type" value="Genomic_DNA"/>
</dbReference>
<dbReference type="PANTHER" id="PTHR13267">
    <property type="entry name" value="ZINC FINGER PROTEIN 277"/>
    <property type="match status" value="1"/>
</dbReference>
<evidence type="ECO:0000313" key="8">
    <source>
        <dbReference type="EMBL" id="KAH6590021.1"/>
    </source>
</evidence>
<evidence type="ECO:0000313" key="9">
    <source>
        <dbReference type="Proteomes" id="UP001648503"/>
    </source>
</evidence>
<dbReference type="InterPro" id="IPR041661">
    <property type="entry name" value="ZN622/Rei1/Reh1_Znf-C2H2"/>
</dbReference>
<organism evidence="8 9">
    <name type="scientific">Batrachochytrium salamandrivorans</name>
    <dbReference type="NCBI Taxonomy" id="1357716"/>
    <lineage>
        <taxon>Eukaryota</taxon>
        <taxon>Fungi</taxon>
        <taxon>Fungi incertae sedis</taxon>
        <taxon>Chytridiomycota</taxon>
        <taxon>Chytridiomycota incertae sedis</taxon>
        <taxon>Chytridiomycetes</taxon>
        <taxon>Rhizophydiales</taxon>
        <taxon>Rhizophydiales incertae sedis</taxon>
        <taxon>Batrachochytrium</taxon>
    </lineage>
</organism>
<keyword evidence="3" id="KW-0862">Zinc</keyword>
<dbReference type="InterPro" id="IPR036236">
    <property type="entry name" value="Znf_C2H2_sf"/>
</dbReference>
<feature type="domain" description="C2H2-type" evidence="7">
    <location>
        <begin position="246"/>
        <end position="275"/>
    </location>
</feature>
<dbReference type="InterPro" id="IPR040048">
    <property type="entry name" value="ZNF277"/>
</dbReference>
<dbReference type="SUPFAM" id="SSF57667">
    <property type="entry name" value="beta-beta-alpha zinc fingers"/>
    <property type="match status" value="2"/>
</dbReference>
<proteinExistence type="inferred from homology"/>
<evidence type="ECO:0000256" key="1">
    <source>
        <dbReference type="ARBA" id="ARBA00022723"/>
    </source>
</evidence>
<comment type="similarity">
    <text evidence="4">Belongs to the ZNF277 family.</text>
</comment>
<reference evidence="8 9" key="1">
    <citation type="submission" date="2021-02" db="EMBL/GenBank/DDBJ databases">
        <title>Variation within the Batrachochytrium salamandrivorans European outbreak.</title>
        <authorList>
            <person name="Kelly M."/>
            <person name="Pasmans F."/>
            <person name="Shea T.P."/>
            <person name="Munoz J.F."/>
            <person name="Carranza S."/>
            <person name="Cuomo C.A."/>
            <person name="Martel A."/>
        </authorList>
    </citation>
    <scope>NUCLEOTIDE SEQUENCE [LARGE SCALE GENOMIC DNA]</scope>
    <source>
        <strain evidence="8 9">AMFP18/2</strain>
    </source>
</reference>
<dbReference type="PROSITE" id="PS00028">
    <property type="entry name" value="ZINC_FINGER_C2H2_1"/>
    <property type="match status" value="2"/>
</dbReference>
<gene>
    <name evidence="8" type="ORF">BASA50_009723</name>
</gene>
<feature type="compositionally biased region" description="Polar residues" evidence="6">
    <location>
        <begin position="30"/>
        <end position="45"/>
    </location>
</feature>
<dbReference type="PROSITE" id="PS50157">
    <property type="entry name" value="ZINC_FINGER_C2H2_2"/>
    <property type="match status" value="1"/>
</dbReference>
<feature type="region of interest" description="Disordered" evidence="6">
    <location>
        <begin position="11"/>
        <end position="62"/>
    </location>
</feature>
<dbReference type="InterPro" id="IPR013087">
    <property type="entry name" value="Znf_C2H2_type"/>
</dbReference>